<dbReference type="AlphaFoldDB" id="A0ABD1DEV9"/>
<protein>
    <submittedName>
        <fullName evidence="2">Uncharacterized protein</fullName>
    </submittedName>
</protein>
<proteinExistence type="predicted"/>
<evidence type="ECO:0000256" key="1">
    <source>
        <dbReference type="SAM" id="MobiDB-lite"/>
    </source>
</evidence>
<evidence type="ECO:0000313" key="2">
    <source>
        <dbReference type="EMBL" id="KAL1398208.1"/>
    </source>
</evidence>
<feature type="region of interest" description="Disordered" evidence="1">
    <location>
        <begin position="46"/>
        <end position="70"/>
    </location>
</feature>
<feature type="compositionally biased region" description="Basic and acidic residues" evidence="1">
    <location>
        <begin position="191"/>
        <end position="201"/>
    </location>
</feature>
<sequence length="201" mass="22764">MRNHFRWLRKISLWLPVNEQDVWWKSSTLCLDRFTAWTANLSGRRNRVSGEKPAAGDNIRSRTPGHRDFTTSASLSRRLGRPNRIRFQEKSTRKATTSCCRCNSGVLANQQGHGKRIPHRRTSLTHLATDGTKTGGKERRSTERNTSSTTSTRAGRPESQRRTTGNRAAACFRPKLTPHLLPQISSIPAADTERKEAQRCD</sequence>
<feature type="region of interest" description="Disordered" evidence="1">
    <location>
        <begin position="109"/>
        <end position="201"/>
    </location>
</feature>
<keyword evidence="3" id="KW-1185">Reference proteome</keyword>
<organism evidence="2 3">
    <name type="scientific">Culex pipiens pipiens</name>
    <name type="common">Northern house mosquito</name>
    <dbReference type="NCBI Taxonomy" id="38569"/>
    <lineage>
        <taxon>Eukaryota</taxon>
        <taxon>Metazoa</taxon>
        <taxon>Ecdysozoa</taxon>
        <taxon>Arthropoda</taxon>
        <taxon>Hexapoda</taxon>
        <taxon>Insecta</taxon>
        <taxon>Pterygota</taxon>
        <taxon>Neoptera</taxon>
        <taxon>Endopterygota</taxon>
        <taxon>Diptera</taxon>
        <taxon>Nematocera</taxon>
        <taxon>Culicoidea</taxon>
        <taxon>Culicidae</taxon>
        <taxon>Culicinae</taxon>
        <taxon>Culicini</taxon>
        <taxon>Culex</taxon>
        <taxon>Culex</taxon>
    </lineage>
</organism>
<reference evidence="2 3" key="1">
    <citation type="submission" date="2024-05" db="EMBL/GenBank/DDBJ databases">
        <title>Culex pipiens pipiens assembly and annotation.</title>
        <authorList>
            <person name="Alout H."/>
            <person name="Durand T."/>
        </authorList>
    </citation>
    <scope>NUCLEOTIDE SEQUENCE [LARGE SCALE GENOMIC DNA]</scope>
    <source>
        <strain evidence="2">HA-2024</strain>
        <tissue evidence="2">Whole body</tissue>
    </source>
</reference>
<gene>
    <name evidence="2" type="ORF">pipiens_009145</name>
</gene>
<dbReference type="EMBL" id="JBEHCU010005976">
    <property type="protein sequence ID" value="KAL1398208.1"/>
    <property type="molecule type" value="Genomic_DNA"/>
</dbReference>
<evidence type="ECO:0000313" key="3">
    <source>
        <dbReference type="Proteomes" id="UP001562425"/>
    </source>
</evidence>
<accession>A0ABD1DEV9</accession>
<dbReference type="Proteomes" id="UP001562425">
    <property type="component" value="Unassembled WGS sequence"/>
</dbReference>
<name>A0ABD1DEV9_CULPP</name>
<feature type="compositionally biased region" description="Basic residues" evidence="1">
    <location>
        <begin position="113"/>
        <end position="123"/>
    </location>
</feature>
<feature type="compositionally biased region" description="Low complexity" evidence="1">
    <location>
        <begin position="144"/>
        <end position="153"/>
    </location>
</feature>
<comment type="caution">
    <text evidence="2">The sequence shown here is derived from an EMBL/GenBank/DDBJ whole genome shotgun (WGS) entry which is preliminary data.</text>
</comment>